<accession>A0A2K4MKT3</accession>
<organism evidence="1 2">
    <name type="scientific">Chromobacterium sinusclupearum</name>
    <dbReference type="NCBI Taxonomy" id="2077146"/>
    <lineage>
        <taxon>Bacteria</taxon>
        <taxon>Pseudomonadati</taxon>
        <taxon>Pseudomonadota</taxon>
        <taxon>Betaproteobacteria</taxon>
        <taxon>Neisseriales</taxon>
        <taxon>Chromobacteriaceae</taxon>
        <taxon>Chromobacterium</taxon>
    </lineage>
</organism>
<dbReference type="EMBL" id="PPTF01000073">
    <property type="protein sequence ID" value="POA97676.1"/>
    <property type="molecule type" value="Genomic_DNA"/>
</dbReference>
<evidence type="ECO:0000313" key="1">
    <source>
        <dbReference type="EMBL" id="POA97676.1"/>
    </source>
</evidence>
<proteinExistence type="predicted"/>
<dbReference type="AlphaFoldDB" id="A0A2K4MKT3"/>
<evidence type="ECO:0000313" key="2">
    <source>
        <dbReference type="Proteomes" id="UP000236416"/>
    </source>
</evidence>
<evidence type="ECO:0008006" key="3">
    <source>
        <dbReference type="Google" id="ProtNLM"/>
    </source>
</evidence>
<protein>
    <recommendedName>
        <fullName evidence="3">AbrB/MazE/SpoVT family DNA-binding domain-containing protein</fullName>
    </recommendedName>
</protein>
<name>A0A2K4MKT3_9NEIS</name>
<reference evidence="1 2" key="1">
    <citation type="submission" date="2018-01" db="EMBL/GenBank/DDBJ databases">
        <title>Genomic Sequence of Chromobacterium MWU13-2610 from wild cranberry bogs within the Cape Cod National Seashore.</title>
        <authorList>
            <person name="O'Hara-Hanley K."/>
            <person name="Soby S."/>
            <person name="Harrison A."/>
        </authorList>
    </citation>
    <scope>NUCLEOTIDE SEQUENCE [LARGE SCALE GENOMIC DNA]</scope>
    <source>
        <strain evidence="1 2">MWU13-2610</strain>
    </source>
</reference>
<keyword evidence="2" id="KW-1185">Reference proteome</keyword>
<gene>
    <name evidence="1" type="ORF">C2134_15815</name>
</gene>
<dbReference type="Proteomes" id="UP000236416">
    <property type="component" value="Unassembled WGS sequence"/>
</dbReference>
<comment type="caution">
    <text evidence="1">The sequence shown here is derived from an EMBL/GenBank/DDBJ whole genome shotgun (WGS) entry which is preliminary data.</text>
</comment>
<sequence length="61" mass="6302">MPQTSWTVPLLDAGDGSGDALLAIPDELLASAGWVEGDTLSFEDQGDGTLLLKKAGNKEDA</sequence>